<accession>A0A4Y3IME3</accession>
<reference evidence="6 7" key="1">
    <citation type="submission" date="2019-06" db="EMBL/GenBank/DDBJ databases">
        <title>Whole genome shotgun sequence of Vibrio comitans NBRC 102076.</title>
        <authorList>
            <person name="Hosoyama A."/>
            <person name="Uohara A."/>
            <person name="Ohji S."/>
            <person name="Ichikawa N."/>
        </authorList>
    </citation>
    <scope>NUCLEOTIDE SEQUENCE [LARGE SCALE GENOMIC DNA]</scope>
    <source>
        <strain evidence="6 7">NBRC 102076</strain>
    </source>
</reference>
<dbReference type="RefSeq" id="WP_244311386.1">
    <property type="nucleotide sequence ID" value="NZ_BJLH01000007.1"/>
</dbReference>
<dbReference type="PROSITE" id="PS51257">
    <property type="entry name" value="PROKAR_LIPOPROTEIN"/>
    <property type="match status" value="1"/>
</dbReference>
<dbReference type="PANTHER" id="PTHR11575:SF6">
    <property type="entry name" value="2',3'-CYCLIC-NUCLEOTIDE 2'-PHOSPHODIESTERASE_3'-NUCLEOTIDASE"/>
    <property type="match status" value="1"/>
</dbReference>
<dbReference type="Gene3D" id="3.90.780.10">
    <property type="entry name" value="5'-Nucleotidase, C-terminal domain"/>
    <property type="match status" value="1"/>
</dbReference>
<dbReference type="PROSITE" id="PS00786">
    <property type="entry name" value="5_NUCLEOTIDASE_2"/>
    <property type="match status" value="1"/>
</dbReference>
<comment type="caution">
    <text evidence="6">The sequence shown here is derived from an EMBL/GenBank/DDBJ whole genome shotgun (WGS) entry which is preliminary data.</text>
</comment>
<organism evidence="6 7">
    <name type="scientific">Vibrio comitans NBRC 102076</name>
    <dbReference type="NCBI Taxonomy" id="1219078"/>
    <lineage>
        <taxon>Bacteria</taxon>
        <taxon>Pseudomonadati</taxon>
        <taxon>Pseudomonadota</taxon>
        <taxon>Gammaproteobacteria</taxon>
        <taxon>Vibrionales</taxon>
        <taxon>Vibrionaceae</taxon>
        <taxon>Vibrio</taxon>
    </lineage>
</organism>
<dbReference type="InterPro" id="IPR008334">
    <property type="entry name" value="5'-Nucleotdase_C"/>
</dbReference>
<dbReference type="SUPFAM" id="SSF55816">
    <property type="entry name" value="5'-nucleotidase (syn. UDP-sugar hydrolase), C-terminal domain"/>
    <property type="match status" value="1"/>
</dbReference>
<dbReference type="InterPro" id="IPR036907">
    <property type="entry name" value="5'-Nucleotdase_C_sf"/>
</dbReference>
<dbReference type="PROSITE" id="PS00785">
    <property type="entry name" value="5_NUCLEOTIDASE_1"/>
    <property type="match status" value="1"/>
</dbReference>
<dbReference type="GO" id="GO:0009166">
    <property type="term" value="P:nucleotide catabolic process"/>
    <property type="evidence" value="ECO:0007669"/>
    <property type="project" value="InterPro"/>
</dbReference>
<evidence type="ECO:0000259" key="5">
    <source>
        <dbReference type="Pfam" id="PF02872"/>
    </source>
</evidence>
<dbReference type="PANTHER" id="PTHR11575">
    <property type="entry name" value="5'-NUCLEOTIDASE-RELATED"/>
    <property type="match status" value="1"/>
</dbReference>
<feature type="domain" description="5'-Nucleotidase C-terminal" evidence="5">
    <location>
        <begin position="465"/>
        <end position="607"/>
    </location>
</feature>
<dbReference type="NCBIfam" id="NF006938">
    <property type="entry name" value="PRK09420.1"/>
    <property type="match status" value="1"/>
</dbReference>
<evidence type="ECO:0000256" key="1">
    <source>
        <dbReference type="ARBA" id="ARBA00006654"/>
    </source>
</evidence>
<dbReference type="GO" id="GO:0016788">
    <property type="term" value="F:hydrolase activity, acting on ester bonds"/>
    <property type="evidence" value="ECO:0007669"/>
    <property type="project" value="InterPro"/>
</dbReference>
<dbReference type="InterPro" id="IPR006146">
    <property type="entry name" value="5'-Nucleotdase_CS"/>
</dbReference>
<sequence>MSFTKNVAVCSALSLVMVGCNSASDSDDSKVSIDLRLMETTDLHGNMMPFDYFANKYEPSFGFARTALVIDEARGEVSNSMLFDNGDLIQGSPMADYIANQFAQDSDYLNQNPHPVYKAMNLMDYDAANIGNHEFNYGLDFLEAATEHAEFPYVVSNVFEYDENLLTADSFQANSCELRVESEFLGSAEPAFEPYVMLDREFIARNGESYTLKVGVIGFTPPNIMSWDKSHLECEVVVSDIKATAAHYVPMMKEEGADIIVAIPHSGLTGADLDVPFADNATWQLAKIDGIDAIMFGHDHNNFPTTAGSYDGMEGVDAPAGKIFGKPAVMPGFWGNHVGVIDLVVETRDEGETWSVNYGASTAELRTLPENESAVAAQVVAVVASDHQETIDYMAEPILGISQKINSFFSAIEPDLSVQIVNEAQFHWGQQLIEDGELEIKEGEILLSVSAPFKGGRGGRDDYTDINGEELTNASVADLYVFDNNTPAILKLTVADVKEWLETIASQQYKTVANDGDALLHQMFRSYNLDVFYGGWDQQGNNIDLHYTIDVTQEPRYLVDDSGELIDGEAQLDPAENRRISDITYNGKTLDNDQVVYVVTNNYRASNNWIPGVDNAELVLEDAAYSNRELVDQYLKHLAEQADSNEFDVEPPMHEFVNAKNFSLMGTQGLKVNFLSSPRAEEFADEVDSIEFTNETGNVGDNEGYSVYTYTFK</sequence>
<dbReference type="SUPFAM" id="SSF56300">
    <property type="entry name" value="Metallo-dependent phosphatases"/>
    <property type="match status" value="1"/>
</dbReference>
<evidence type="ECO:0000256" key="3">
    <source>
        <dbReference type="RuleBase" id="RU362119"/>
    </source>
</evidence>
<dbReference type="Gene3D" id="3.60.21.10">
    <property type="match status" value="1"/>
</dbReference>
<name>A0A4Y3IME3_9VIBR</name>
<evidence type="ECO:0000259" key="4">
    <source>
        <dbReference type="Pfam" id="PF00149"/>
    </source>
</evidence>
<feature type="domain" description="Calcineurin-like phosphoesterase" evidence="4">
    <location>
        <begin position="36"/>
        <end position="301"/>
    </location>
</feature>
<dbReference type="PRINTS" id="PR01607">
    <property type="entry name" value="APYRASEFAMLY"/>
</dbReference>
<dbReference type="GO" id="GO:0000166">
    <property type="term" value="F:nucleotide binding"/>
    <property type="evidence" value="ECO:0007669"/>
    <property type="project" value="UniProtKB-KW"/>
</dbReference>
<dbReference type="InterPro" id="IPR004843">
    <property type="entry name" value="Calcineurin-like_PHP"/>
</dbReference>
<keyword evidence="7" id="KW-1185">Reference proteome</keyword>
<dbReference type="Pfam" id="PF00149">
    <property type="entry name" value="Metallophos"/>
    <property type="match status" value="1"/>
</dbReference>
<protein>
    <submittedName>
        <fullName evidence="6">2',3'-cyclic-nucleotide 2'-phosphodiesterase</fullName>
    </submittedName>
</protein>
<evidence type="ECO:0000256" key="2">
    <source>
        <dbReference type="ARBA" id="ARBA00022729"/>
    </source>
</evidence>
<feature type="signal peptide" evidence="3">
    <location>
        <begin position="1"/>
        <end position="23"/>
    </location>
</feature>
<keyword evidence="3" id="KW-0547">Nucleotide-binding</keyword>
<dbReference type="AlphaFoldDB" id="A0A4Y3IME3"/>
<dbReference type="GO" id="GO:0046872">
    <property type="term" value="F:metal ion binding"/>
    <property type="evidence" value="ECO:0007669"/>
    <property type="project" value="InterPro"/>
</dbReference>
<dbReference type="InterPro" id="IPR029052">
    <property type="entry name" value="Metallo-depent_PP-like"/>
</dbReference>
<feature type="chain" id="PRO_5021512782" evidence="3">
    <location>
        <begin position="24"/>
        <end position="713"/>
    </location>
</feature>
<dbReference type="InterPro" id="IPR006179">
    <property type="entry name" value="5_nucleotidase/apyrase"/>
</dbReference>
<keyword evidence="3" id="KW-0378">Hydrolase</keyword>
<keyword evidence="2 3" id="KW-0732">Signal</keyword>
<dbReference type="GO" id="GO:0030288">
    <property type="term" value="C:outer membrane-bounded periplasmic space"/>
    <property type="evidence" value="ECO:0007669"/>
    <property type="project" value="TreeGrafter"/>
</dbReference>
<dbReference type="EMBL" id="BJLH01000007">
    <property type="protein sequence ID" value="GEA60663.1"/>
    <property type="molecule type" value="Genomic_DNA"/>
</dbReference>
<evidence type="ECO:0000313" key="6">
    <source>
        <dbReference type="EMBL" id="GEA60663.1"/>
    </source>
</evidence>
<dbReference type="Proteomes" id="UP000318242">
    <property type="component" value="Unassembled WGS sequence"/>
</dbReference>
<gene>
    <name evidence="6" type="ORF">VCO01S_18560</name>
</gene>
<comment type="similarity">
    <text evidence="1 3">Belongs to the 5'-nucleotidase family.</text>
</comment>
<proteinExistence type="inferred from homology"/>
<evidence type="ECO:0000313" key="7">
    <source>
        <dbReference type="Proteomes" id="UP000318242"/>
    </source>
</evidence>
<dbReference type="Pfam" id="PF02872">
    <property type="entry name" value="5_nucleotid_C"/>
    <property type="match status" value="1"/>
</dbReference>